<gene>
    <name evidence="2" type="ORF">DDZ15_06330</name>
</gene>
<evidence type="ECO:0000256" key="1">
    <source>
        <dbReference type="SAM" id="SignalP"/>
    </source>
</evidence>
<dbReference type="SUPFAM" id="SSF48452">
    <property type="entry name" value="TPR-like"/>
    <property type="match status" value="2"/>
</dbReference>
<dbReference type="AlphaFoldDB" id="A0A316TQK2"/>
<dbReference type="PROSITE" id="PS51257">
    <property type="entry name" value="PROKAR_LIPOPROTEIN"/>
    <property type="match status" value="1"/>
</dbReference>
<proteinExistence type="predicted"/>
<dbReference type="Proteomes" id="UP000245533">
    <property type="component" value="Unassembled WGS sequence"/>
</dbReference>
<name>A0A316TQK2_9BACT</name>
<organism evidence="2 3">
    <name type="scientific">Rhodohalobacter mucosus</name>
    <dbReference type="NCBI Taxonomy" id="2079485"/>
    <lineage>
        <taxon>Bacteria</taxon>
        <taxon>Pseudomonadati</taxon>
        <taxon>Balneolota</taxon>
        <taxon>Balneolia</taxon>
        <taxon>Balneolales</taxon>
        <taxon>Balneolaceae</taxon>
        <taxon>Rhodohalobacter</taxon>
    </lineage>
</organism>
<feature type="chain" id="PRO_5016233611" description="Tetratricopeptide repeat protein" evidence="1">
    <location>
        <begin position="28"/>
        <end position="392"/>
    </location>
</feature>
<evidence type="ECO:0000313" key="3">
    <source>
        <dbReference type="Proteomes" id="UP000245533"/>
    </source>
</evidence>
<dbReference type="OrthoDB" id="9813254at2"/>
<keyword evidence="3" id="KW-1185">Reference proteome</keyword>
<feature type="signal peptide" evidence="1">
    <location>
        <begin position="1"/>
        <end position="27"/>
    </location>
</feature>
<dbReference type="EMBL" id="QGGB01000005">
    <property type="protein sequence ID" value="PWN06887.1"/>
    <property type="molecule type" value="Genomic_DNA"/>
</dbReference>
<dbReference type="RefSeq" id="WP_109646236.1">
    <property type="nucleotide sequence ID" value="NZ_QGGB01000005.1"/>
</dbReference>
<comment type="caution">
    <text evidence="2">The sequence shown here is derived from an EMBL/GenBank/DDBJ whole genome shotgun (WGS) entry which is preliminary data.</text>
</comment>
<evidence type="ECO:0008006" key="4">
    <source>
        <dbReference type="Google" id="ProtNLM"/>
    </source>
</evidence>
<dbReference type="InterPro" id="IPR011990">
    <property type="entry name" value="TPR-like_helical_dom_sf"/>
</dbReference>
<evidence type="ECO:0000313" key="2">
    <source>
        <dbReference type="EMBL" id="PWN06887.1"/>
    </source>
</evidence>
<reference evidence="2 3" key="1">
    <citation type="submission" date="2018-05" db="EMBL/GenBank/DDBJ databases">
        <title>Rhodohalobacter halophilus gen. nov., sp. nov., a moderately halophilic member of the family Balneolaceae.</title>
        <authorList>
            <person name="Liu Z.-W."/>
        </authorList>
    </citation>
    <scope>NUCLEOTIDE SEQUENCE [LARGE SCALE GENOMIC DNA]</scope>
    <source>
        <strain evidence="2 3">8A47</strain>
    </source>
</reference>
<sequence length="392" mass="45952">MKILKRILFAAGTVILLLGACTNGVQAQVPVLIKDEAFKDHARQAIDSLYNRNSEAALDILSPWMDQYPDHPMWDLWEGMQYWWYVLQDLPGTEYDEAFFTKMKEADFEAGRVLRRSPDHPDALIVRAVSNAYAARHNSNRENWITSMNLGRRAFQAHERLVEVMPDLPDNDFAEGLKKYYSAYIPENYPVVRAVSWFLPEGDYEEGLRMLRIASENGIFARPEASYFLGYILLNYENEYEDASFIFKDIVESYPDNGYYRRLYARSLIQMDKYSEAREFALETISYWDSLGPQAEFYTVLREEIFHWLGRAYYHTGEYRLALEAFITSYRAGLDLPNRREREFHTFSAYFAGRTNELLNNPESAKRYYLATLEQRAAEEAIDRAKERLDRL</sequence>
<accession>A0A316TQK2</accession>
<keyword evidence="1" id="KW-0732">Signal</keyword>
<dbReference type="Gene3D" id="1.25.40.10">
    <property type="entry name" value="Tetratricopeptide repeat domain"/>
    <property type="match status" value="2"/>
</dbReference>
<protein>
    <recommendedName>
        <fullName evidence="4">Tetratricopeptide repeat protein</fullName>
    </recommendedName>
</protein>